<feature type="signal peptide" evidence="1">
    <location>
        <begin position="1"/>
        <end position="20"/>
    </location>
</feature>
<dbReference type="Proteomes" id="UP000177625">
    <property type="component" value="Unassembled WGS sequence"/>
</dbReference>
<name>A0A1E1M2F0_RHYSE</name>
<dbReference type="EMBL" id="FJVC01000118">
    <property type="protein sequence ID" value="CZT43268.1"/>
    <property type="molecule type" value="Genomic_DNA"/>
</dbReference>
<keyword evidence="1" id="KW-0732">Signal</keyword>
<evidence type="ECO:0000313" key="2">
    <source>
        <dbReference type="EMBL" id="CZT43268.1"/>
    </source>
</evidence>
<reference evidence="3" key="1">
    <citation type="submission" date="2016-03" db="EMBL/GenBank/DDBJ databases">
        <authorList>
            <person name="Guldener U."/>
        </authorList>
    </citation>
    <scope>NUCLEOTIDE SEQUENCE [LARGE SCALE GENOMIC DNA]</scope>
</reference>
<gene>
    <name evidence="2" type="ORF">RSE6_03277</name>
</gene>
<keyword evidence="3" id="KW-1185">Reference proteome</keyword>
<sequence length="98" mass="10681">MRFRLLEIGWWLLNYGGSLAASETTSFWWAVIKIGIEELSSITSDDDVRNISLSGGDSFAGSCSEDKASNVEAVTQPERASDLAATLHRATRKGTVEE</sequence>
<organism evidence="2 3">
    <name type="scientific">Rhynchosporium secalis</name>
    <name type="common">Barley scald fungus</name>
    <dbReference type="NCBI Taxonomy" id="38038"/>
    <lineage>
        <taxon>Eukaryota</taxon>
        <taxon>Fungi</taxon>
        <taxon>Dikarya</taxon>
        <taxon>Ascomycota</taxon>
        <taxon>Pezizomycotina</taxon>
        <taxon>Leotiomycetes</taxon>
        <taxon>Helotiales</taxon>
        <taxon>Ploettnerulaceae</taxon>
        <taxon>Rhynchosporium</taxon>
    </lineage>
</organism>
<evidence type="ECO:0000313" key="3">
    <source>
        <dbReference type="Proteomes" id="UP000177625"/>
    </source>
</evidence>
<protein>
    <submittedName>
        <fullName evidence="2">Uncharacterized protein</fullName>
    </submittedName>
</protein>
<proteinExistence type="predicted"/>
<accession>A0A1E1M2F0</accession>
<dbReference type="AlphaFoldDB" id="A0A1E1M2F0"/>
<feature type="chain" id="PRO_5009447839" evidence="1">
    <location>
        <begin position="21"/>
        <end position="98"/>
    </location>
</feature>
<evidence type="ECO:0000256" key="1">
    <source>
        <dbReference type="SAM" id="SignalP"/>
    </source>
</evidence>